<name>A0A1I4HF16_9PROT</name>
<protein>
    <submittedName>
        <fullName evidence="1">Uncharacterized protein</fullName>
    </submittedName>
</protein>
<proteinExistence type="predicted"/>
<dbReference type="RefSeq" id="WP_090703803.1">
    <property type="nucleotide sequence ID" value="NZ_FOSP01000081.1"/>
</dbReference>
<reference evidence="2" key="1">
    <citation type="submission" date="2016-10" db="EMBL/GenBank/DDBJ databases">
        <authorList>
            <person name="Varghese N."/>
            <person name="Submissions S."/>
        </authorList>
    </citation>
    <scope>NUCLEOTIDE SEQUENCE [LARGE SCALE GENOMIC DNA]</scope>
    <source>
        <strain evidence="2">Nm69</strain>
    </source>
</reference>
<evidence type="ECO:0000313" key="1">
    <source>
        <dbReference type="EMBL" id="SFL40899.1"/>
    </source>
</evidence>
<keyword evidence="2" id="KW-1185">Reference proteome</keyword>
<sequence length="213" mass="24802">MDYSKFKLLEKEVLYDLKEFVPNGHFKTTTSLKYNGKELSRDEIRGMLAMSLADRLFSQSESQVIAVTPRQSIAIELLYCLGDLATIEYRNPLDPDRDTVLNSLFTYLEEYLLFFSQDEAKPFESLLPNRSNTQSIKLGVQIRQEDEILRIIKEVYKYDPLNLPQIVAGKPWIKSEIFKAFFQIPTELFRSGTVFNKAWERLRDSGRIKEIGQ</sequence>
<dbReference type="Proteomes" id="UP000199533">
    <property type="component" value="Unassembled WGS sequence"/>
</dbReference>
<accession>A0A1I4HF16</accession>
<organism evidence="1 2">
    <name type="scientific">Nitrosomonas aestuarii</name>
    <dbReference type="NCBI Taxonomy" id="52441"/>
    <lineage>
        <taxon>Bacteria</taxon>
        <taxon>Pseudomonadati</taxon>
        <taxon>Pseudomonadota</taxon>
        <taxon>Betaproteobacteria</taxon>
        <taxon>Nitrosomonadales</taxon>
        <taxon>Nitrosomonadaceae</taxon>
        <taxon>Nitrosomonas</taxon>
    </lineage>
</organism>
<evidence type="ECO:0000313" key="2">
    <source>
        <dbReference type="Proteomes" id="UP000199533"/>
    </source>
</evidence>
<dbReference type="STRING" id="52441.SAMN05216302_10816"/>
<gene>
    <name evidence="1" type="ORF">SAMN05216302_10816</name>
</gene>
<dbReference type="OrthoDB" id="9084300at2"/>
<dbReference type="EMBL" id="FOSP01000081">
    <property type="protein sequence ID" value="SFL40899.1"/>
    <property type="molecule type" value="Genomic_DNA"/>
</dbReference>
<dbReference type="AlphaFoldDB" id="A0A1I4HF16"/>